<dbReference type="Proteomes" id="UP000070565">
    <property type="component" value="Unassembled WGS sequence"/>
</dbReference>
<comment type="subcellular location">
    <subcellularLocation>
        <location evidence="1">Cell envelope</location>
    </subcellularLocation>
</comment>
<dbReference type="AlphaFoldDB" id="A0A133VBA8"/>
<evidence type="ECO:0000256" key="2">
    <source>
        <dbReference type="ARBA" id="ARBA00022748"/>
    </source>
</evidence>
<evidence type="ECO:0000256" key="3">
    <source>
        <dbReference type="ARBA" id="ARBA00023157"/>
    </source>
</evidence>
<reference evidence="7 8" key="1">
    <citation type="journal article" date="2016" name="Sci. Rep.">
        <title>Metabolic traits of an uncultured archaeal lineage -MSBL1- from brine pools of the Red Sea.</title>
        <authorList>
            <person name="Mwirichia R."/>
            <person name="Alam I."/>
            <person name="Rashid M."/>
            <person name="Vinu M."/>
            <person name="Ba-Alawi W."/>
            <person name="Anthony Kamau A."/>
            <person name="Kamanda Ngugi D."/>
            <person name="Goker M."/>
            <person name="Klenk H.P."/>
            <person name="Bajic V."/>
            <person name="Stingl U."/>
        </authorList>
    </citation>
    <scope>NUCLEOTIDE SEQUENCE [LARGE SCALE GENOMIC DNA]</scope>
    <source>
        <strain evidence="7">SCGC-AAA261F19</strain>
    </source>
</reference>
<dbReference type="EMBL" id="LHXZ01000005">
    <property type="protein sequence ID" value="KXB03710.1"/>
    <property type="molecule type" value="Genomic_DNA"/>
</dbReference>
<feature type="transmembrane region" description="Helical" evidence="5">
    <location>
        <begin position="7"/>
        <end position="27"/>
    </location>
</feature>
<dbReference type="GO" id="GO:0017004">
    <property type="term" value="P:cytochrome complex assembly"/>
    <property type="evidence" value="ECO:0007669"/>
    <property type="project" value="UniProtKB-KW"/>
</dbReference>
<keyword evidence="5" id="KW-0472">Membrane</keyword>
<evidence type="ECO:0000256" key="5">
    <source>
        <dbReference type="SAM" id="Phobius"/>
    </source>
</evidence>
<dbReference type="InterPro" id="IPR050553">
    <property type="entry name" value="Thioredoxin_ResA/DsbE_sf"/>
</dbReference>
<keyword evidence="5" id="KW-1133">Transmembrane helix</keyword>
<keyword evidence="3" id="KW-1015">Disulfide bond</keyword>
<keyword evidence="2" id="KW-0201">Cytochrome c-type biogenesis</keyword>
<evidence type="ECO:0000256" key="1">
    <source>
        <dbReference type="ARBA" id="ARBA00004196"/>
    </source>
</evidence>
<accession>A0A133VBA8</accession>
<name>A0A133VBA8_9EURY</name>
<sequence>MKLKSILNEGIAIGIVLAVGTLFALYFTDVSIRVGTDVGDRAPSFTLTDIDGKNFSLKDYRGKIVVIDFMAGWCSYCKLEMSHLKEIYSSYSDEEAVILWIDVDPNESVKTIRSLKEGYGGDWTYARGPEVAATYGVTAIPTLYMLDSEGKIVYKNVGVTSVSALLSEIDEHR</sequence>
<dbReference type="GO" id="GO:0016491">
    <property type="term" value="F:oxidoreductase activity"/>
    <property type="evidence" value="ECO:0007669"/>
    <property type="project" value="InterPro"/>
</dbReference>
<gene>
    <name evidence="7" type="ORF">AKJ45_00855</name>
</gene>
<dbReference type="Gene3D" id="3.40.30.10">
    <property type="entry name" value="Glutaredoxin"/>
    <property type="match status" value="1"/>
</dbReference>
<dbReference type="PROSITE" id="PS51352">
    <property type="entry name" value="THIOREDOXIN_2"/>
    <property type="match status" value="1"/>
</dbReference>
<dbReference type="InterPro" id="IPR000866">
    <property type="entry name" value="AhpC/TSA"/>
</dbReference>
<dbReference type="GO" id="GO:0016209">
    <property type="term" value="F:antioxidant activity"/>
    <property type="evidence" value="ECO:0007669"/>
    <property type="project" value="InterPro"/>
</dbReference>
<dbReference type="PANTHER" id="PTHR42852">
    <property type="entry name" value="THIOL:DISULFIDE INTERCHANGE PROTEIN DSBE"/>
    <property type="match status" value="1"/>
</dbReference>
<feature type="domain" description="Thioredoxin" evidence="6">
    <location>
        <begin position="36"/>
        <end position="173"/>
    </location>
</feature>
<evidence type="ECO:0000313" key="7">
    <source>
        <dbReference type="EMBL" id="KXB03710.1"/>
    </source>
</evidence>
<dbReference type="InterPro" id="IPR036249">
    <property type="entry name" value="Thioredoxin-like_sf"/>
</dbReference>
<comment type="caution">
    <text evidence="7">The sequence shown here is derived from an EMBL/GenBank/DDBJ whole genome shotgun (WGS) entry which is preliminary data.</text>
</comment>
<dbReference type="CDD" id="cd02966">
    <property type="entry name" value="TlpA_like_family"/>
    <property type="match status" value="1"/>
</dbReference>
<dbReference type="Pfam" id="PF00578">
    <property type="entry name" value="AhpC-TSA"/>
    <property type="match status" value="1"/>
</dbReference>
<organism evidence="7 8">
    <name type="scientific">candidate division MSBL1 archaeon SCGC-AAA261F19</name>
    <dbReference type="NCBI Taxonomy" id="1698275"/>
    <lineage>
        <taxon>Archaea</taxon>
        <taxon>Methanobacteriati</taxon>
        <taxon>Methanobacteriota</taxon>
        <taxon>candidate division MSBL1</taxon>
    </lineage>
</organism>
<dbReference type="SUPFAM" id="SSF52833">
    <property type="entry name" value="Thioredoxin-like"/>
    <property type="match status" value="1"/>
</dbReference>
<keyword evidence="5" id="KW-0812">Transmembrane</keyword>
<dbReference type="InterPro" id="IPR013766">
    <property type="entry name" value="Thioredoxin_domain"/>
</dbReference>
<keyword evidence="8" id="KW-1185">Reference proteome</keyword>
<evidence type="ECO:0000256" key="4">
    <source>
        <dbReference type="ARBA" id="ARBA00023284"/>
    </source>
</evidence>
<protein>
    <recommendedName>
        <fullName evidence="6">Thioredoxin domain-containing protein</fullName>
    </recommendedName>
</protein>
<proteinExistence type="predicted"/>
<dbReference type="PANTHER" id="PTHR42852:SF6">
    <property type="entry name" value="THIOL:DISULFIDE INTERCHANGE PROTEIN DSBE"/>
    <property type="match status" value="1"/>
</dbReference>
<evidence type="ECO:0000313" key="8">
    <source>
        <dbReference type="Proteomes" id="UP000070565"/>
    </source>
</evidence>
<evidence type="ECO:0000259" key="6">
    <source>
        <dbReference type="PROSITE" id="PS51352"/>
    </source>
</evidence>
<keyword evidence="4" id="KW-0676">Redox-active center</keyword>